<evidence type="ECO:0000256" key="3">
    <source>
        <dbReference type="PROSITE-ProRule" id="PRU00475"/>
    </source>
</evidence>
<accession>A0AAD5T354</accession>
<dbReference type="Proteomes" id="UP001211907">
    <property type="component" value="Unassembled WGS sequence"/>
</dbReference>
<feature type="region of interest" description="Disordered" evidence="4">
    <location>
        <begin position="650"/>
        <end position="672"/>
    </location>
</feature>
<comment type="subcellular location">
    <subcellularLocation>
        <location evidence="1 3">Nucleus</location>
    </subcellularLocation>
</comment>
<protein>
    <submittedName>
        <fullName evidence="7">Uncharacterized protein</fullName>
    </submittedName>
</protein>
<dbReference type="PANTHER" id="PTHR32075:SF6">
    <property type="entry name" value="ISWI CHROMATIN-REMODELING COMPLEX SUBUNIT YPL216W-RELATED"/>
    <property type="match status" value="1"/>
</dbReference>
<evidence type="ECO:0000256" key="4">
    <source>
        <dbReference type="SAM" id="MobiDB-lite"/>
    </source>
</evidence>
<feature type="compositionally biased region" description="Acidic residues" evidence="4">
    <location>
        <begin position="556"/>
        <end position="578"/>
    </location>
</feature>
<evidence type="ECO:0000313" key="7">
    <source>
        <dbReference type="EMBL" id="KAJ3127723.1"/>
    </source>
</evidence>
<dbReference type="InterPro" id="IPR018501">
    <property type="entry name" value="DDT_dom"/>
</dbReference>
<evidence type="ECO:0000313" key="8">
    <source>
        <dbReference type="Proteomes" id="UP001211907"/>
    </source>
</evidence>
<dbReference type="Pfam" id="PF02791">
    <property type="entry name" value="DDT"/>
    <property type="match status" value="1"/>
</dbReference>
<gene>
    <name evidence="7" type="ORF">HK100_009588</name>
</gene>
<feature type="compositionally biased region" description="Basic and acidic residues" evidence="4">
    <location>
        <begin position="593"/>
        <end position="604"/>
    </location>
</feature>
<feature type="domain" description="DDT" evidence="5">
    <location>
        <begin position="219"/>
        <end position="281"/>
    </location>
</feature>
<dbReference type="Pfam" id="PF15613">
    <property type="entry name" value="WSD"/>
    <property type="match status" value="1"/>
</dbReference>
<evidence type="ECO:0000256" key="1">
    <source>
        <dbReference type="ARBA" id="ARBA00004123"/>
    </source>
</evidence>
<feature type="compositionally biased region" description="Acidic residues" evidence="4">
    <location>
        <begin position="446"/>
        <end position="468"/>
    </location>
</feature>
<dbReference type="GO" id="GO:0000785">
    <property type="term" value="C:chromatin"/>
    <property type="evidence" value="ECO:0007669"/>
    <property type="project" value="UniProtKB-ARBA"/>
</dbReference>
<evidence type="ECO:0000259" key="6">
    <source>
        <dbReference type="PROSITE" id="PS51136"/>
    </source>
</evidence>
<keyword evidence="2 3" id="KW-0539">Nucleus</keyword>
<dbReference type="PROSITE" id="PS50827">
    <property type="entry name" value="DDT"/>
    <property type="match status" value="1"/>
</dbReference>
<reference evidence="7" key="1">
    <citation type="submission" date="2020-05" db="EMBL/GenBank/DDBJ databases">
        <title>Phylogenomic resolution of chytrid fungi.</title>
        <authorList>
            <person name="Stajich J.E."/>
            <person name="Amses K."/>
            <person name="Simmons R."/>
            <person name="Seto K."/>
            <person name="Myers J."/>
            <person name="Bonds A."/>
            <person name="Quandt C.A."/>
            <person name="Barry K."/>
            <person name="Liu P."/>
            <person name="Grigoriev I."/>
            <person name="Longcore J.E."/>
            <person name="James T.Y."/>
        </authorList>
    </citation>
    <scope>NUCLEOTIDE SEQUENCE</scope>
    <source>
        <strain evidence="7">JEL0513</strain>
    </source>
</reference>
<proteinExistence type="predicted"/>
<dbReference type="AlphaFoldDB" id="A0AAD5T354"/>
<feature type="compositionally biased region" description="Polar residues" evidence="4">
    <location>
        <begin position="662"/>
        <end position="672"/>
    </location>
</feature>
<dbReference type="GO" id="GO:0031509">
    <property type="term" value="P:subtelomeric heterochromatin formation"/>
    <property type="evidence" value="ECO:0007669"/>
    <property type="project" value="TreeGrafter"/>
</dbReference>
<feature type="region of interest" description="Disordered" evidence="4">
    <location>
        <begin position="446"/>
        <end position="608"/>
    </location>
</feature>
<dbReference type="InterPro" id="IPR013136">
    <property type="entry name" value="WSTF_Acf1_Cbp146"/>
</dbReference>
<feature type="domain" description="WAC" evidence="6">
    <location>
        <begin position="1"/>
        <end position="33"/>
    </location>
</feature>
<keyword evidence="8" id="KW-1185">Reference proteome</keyword>
<evidence type="ECO:0000259" key="5">
    <source>
        <dbReference type="PROSITE" id="PS50827"/>
    </source>
</evidence>
<dbReference type="PANTHER" id="PTHR32075">
    <property type="entry name" value="ISWI CHROMATIN-REMODELING COMPLEX SUBUNIT YPL216W-RELATED"/>
    <property type="match status" value="1"/>
</dbReference>
<sequence length="1046" mass="118029">RCMIVALVDKLFEHLKERLYVGEIVTTTFRANKSTPVKVISVVTRQPTHQTGATVKEIPSKRVAVETSNSEPLTAVTSVGSAALTPAQLRYMVHCCDADGELILEDGCDLDETIERGMLRFEVRADQCRRARNIFNKANIRWFVNESAERGASAFSYWVVKDQLVKKYSLSTEPPVVKRVRKVRRGDFPMDDLELLDFAPRPTPPTRPIPSSDFGSLPPEFTPKLIETWNFLAIFEKPLKLAPFALQDYTHALEVNSPQKCLLIDETMASLLTQACQIHMAGMTLQQHHNNSSSGHIFRNTLTATNNCVYSNFQPLSIPASQTSAVAATVIAETSLVNDEHHYNLFVHKFSSLSDLERLAIDQWYKWSPGKWARTVTPVTAITAAPTTKQRTARVDESFASFERLRAWELALMGFIRDCVDEDAVCGGKWRVLAVLIGAIDVPMEDVQEVDEEEEAEEEKAELEEQQEVGEQKEEKISQENGNGMKHQESNSIKMSHDDDNEDDCSDDNHDSQLVVNGGKRHKLDESEYGATSSDRRSSRRKRRKVDSYYQPNETTPEDDEDEDVDDNFANESPDEEQKEQVESRRSFRRNSRRQEDGGSKELHGIGGRNTRASALAASQALSAAIASSTDSSPPLVSFEESVASITASTNGEAVNGDKASRNLNSSNDSINNGDAKAVETATGLSVAVVAPKKGRAVAVKLDSSSMAEMGELLATTSRGFASLSAKEKLSIIWILCDQYACQSNAIRLHNEAMHDKLADIKKFKRENFGKEQRAVAVARYAYDEKLKLIQQNEQPDHQEIEIDGADPALLLNTNDPASEEDLDEAHISTSALRMRRLRKEQAKKKEREQRQREQANRAKLEKKERDREHRLLAEEGKKIKEMERAFYQKVVNNEVEHALASAVSRMTPLGIDRNYRKYWWFDYYHGLTPVKKMPAEVDHWEMCPFQKLGFSAGVLLVEDVNLESSSREELEQGIAQPKSWSYFSTIDEVEQLLESLDLRGIREQNLAEGIRKCKDIIEAGMLKRKERTETSHLIYKNGWHENIRK</sequence>
<dbReference type="InterPro" id="IPR028941">
    <property type="entry name" value="WHIM2_dom"/>
</dbReference>
<evidence type="ECO:0000256" key="2">
    <source>
        <dbReference type="ARBA" id="ARBA00023242"/>
    </source>
</evidence>
<dbReference type="GO" id="GO:0000781">
    <property type="term" value="C:chromosome, telomeric region"/>
    <property type="evidence" value="ECO:0007669"/>
    <property type="project" value="GOC"/>
</dbReference>
<name>A0AAD5T354_9FUNG</name>
<dbReference type="PROSITE" id="PS51136">
    <property type="entry name" value="WAC"/>
    <property type="match status" value="1"/>
</dbReference>
<comment type="caution">
    <text evidence="7">The sequence shown here is derived from an EMBL/GenBank/DDBJ whole genome shotgun (WGS) entry which is preliminary data.</text>
</comment>
<feature type="non-terminal residue" evidence="7">
    <location>
        <position position="1046"/>
    </location>
</feature>
<feature type="region of interest" description="Disordered" evidence="4">
    <location>
        <begin position="840"/>
        <end position="868"/>
    </location>
</feature>
<organism evidence="7 8">
    <name type="scientific">Physocladia obscura</name>
    <dbReference type="NCBI Taxonomy" id="109957"/>
    <lineage>
        <taxon>Eukaryota</taxon>
        <taxon>Fungi</taxon>
        <taxon>Fungi incertae sedis</taxon>
        <taxon>Chytridiomycota</taxon>
        <taxon>Chytridiomycota incertae sedis</taxon>
        <taxon>Chytridiomycetes</taxon>
        <taxon>Chytridiales</taxon>
        <taxon>Chytriomycetaceae</taxon>
        <taxon>Physocladia</taxon>
    </lineage>
</organism>
<dbReference type="EMBL" id="JADGJH010000497">
    <property type="protein sequence ID" value="KAJ3127723.1"/>
    <property type="molecule type" value="Genomic_DNA"/>
</dbReference>
<dbReference type="GO" id="GO:0005634">
    <property type="term" value="C:nucleus"/>
    <property type="evidence" value="ECO:0007669"/>
    <property type="project" value="UniProtKB-SubCell"/>
</dbReference>